<keyword evidence="1" id="KW-0472">Membrane</keyword>
<proteinExistence type="predicted"/>
<protein>
    <submittedName>
        <fullName evidence="2">Uncharacterized protein</fullName>
    </submittedName>
</protein>
<evidence type="ECO:0000313" key="2">
    <source>
        <dbReference type="EMBL" id="KAL0480903.1"/>
    </source>
</evidence>
<keyword evidence="1" id="KW-0812">Transmembrane</keyword>
<sequence length="757" mass="83807">MHKGDLQFIRDNVIPAGVAVYSDMDLPGLTDYHINNQSDWFTMLDDIFGIKPTQANAYEYPVVEYSFVDPVAELQVNVMKDLSPQIDQGSAFWVGVFKYHKVEVTSGDVVATYNIQLPAANIDNKQYPAVIFKNRTQGLGRSLLATFNLGSIDCSWPCFTRTWIQHWNWYYQLLSPAYLNVQNELTYMGSTMMQVQHYTTSDGRIVIYATNWNYEASESCVVSMDRLKGLQITDILTHKLITPSCNGQLQISLGISGTLMYVAEKAPKPSVYISTYGTPTDLVIKHSYTSVNVTYRTSAYNNARLVIELRNNATDNVYGSASINSVNGDGTNLLQMFMDSSLITKSSEVDNVKYYYYAYLTSGQSNEVIASTTIDLRISVGIKLSSSPKISVNQTAQSTVSWEHTGLLRQQAFPTLLGVYFSNETQKVDPTHYNKVQLVVNQLQKMGFVENTDVSDPMNSNLVLKGLQYSVITNLTQIGTNQQGLWYGVVILPGVSVLTDNDTACINNFLNSTQNGILISTEGGVGSGNNSRNLQEASNWFGMDVDVSDSQSNQLVDVTITNVNNPTLRNFTMGDVISVRSGKIWSKLTTGKSYATSKNGTPMMVYNQLPNRLAKTVLLNFDITQSPNGTQLWDGLVEYSYLENEILKLKWQLMCGDVIQSASDDEIWIYKSSGISSFEVIANALCHNTSTWLGYSYPWDSSSPFNDRVAELNVQTNFPGSGLPPDLSYIKSGSNVAFSLIGASVAVSIAVVLSIII</sequence>
<evidence type="ECO:0000313" key="3">
    <source>
        <dbReference type="Proteomes" id="UP001431209"/>
    </source>
</evidence>
<dbReference type="EMBL" id="JAOPGA020000701">
    <property type="protein sequence ID" value="KAL0480903.1"/>
    <property type="molecule type" value="Genomic_DNA"/>
</dbReference>
<feature type="transmembrane region" description="Helical" evidence="1">
    <location>
        <begin position="736"/>
        <end position="756"/>
    </location>
</feature>
<keyword evidence="1" id="KW-1133">Transmembrane helix</keyword>
<gene>
    <name evidence="2" type="ORF">AKO1_004081</name>
</gene>
<dbReference type="Proteomes" id="UP001431209">
    <property type="component" value="Unassembled WGS sequence"/>
</dbReference>
<keyword evidence="3" id="KW-1185">Reference proteome</keyword>
<evidence type="ECO:0000256" key="1">
    <source>
        <dbReference type="SAM" id="Phobius"/>
    </source>
</evidence>
<organism evidence="2 3">
    <name type="scientific">Acrasis kona</name>
    <dbReference type="NCBI Taxonomy" id="1008807"/>
    <lineage>
        <taxon>Eukaryota</taxon>
        <taxon>Discoba</taxon>
        <taxon>Heterolobosea</taxon>
        <taxon>Tetramitia</taxon>
        <taxon>Eutetramitia</taxon>
        <taxon>Acrasidae</taxon>
        <taxon>Acrasis</taxon>
    </lineage>
</organism>
<dbReference type="AlphaFoldDB" id="A0AAW2YTZ9"/>
<reference evidence="2 3" key="1">
    <citation type="submission" date="2024-03" db="EMBL/GenBank/DDBJ databases">
        <title>The Acrasis kona genome and developmental transcriptomes reveal deep origins of eukaryotic multicellular pathways.</title>
        <authorList>
            <person name="Sheikh S."/>
            <person name="Fu C.-J."/>
            <person name="Brown M.W."/>
            <person name="Baldauf S.L."/>
        </authorList>
    </citation>
    <scope>NUCLEOTIDE SEQUENCE [LARGE SCALE GENOMIC DNA]</scope>
    <source>
        <strain evidence="2 3">ATCC MYA-3509</strain>
    </source>
</reference>
<accession>A0AAW2YTZ9</accession>
<name>A0AAW2YTZ9_9EUKA</name>
<comment type="caution">
    <text evidence="2">The sequence shown here is derived from an EMBL/GenBank/DDBJ whole genome shotgun (WGS) entry which is preliminary data.</text>
</comment>